<dbReference type="PROSITE" id="PS51462">
    <property type="entry name" value="NUDIX"/>
    <property type="match status" value="1"/>
</dbReference>
<dbReference type="OrthoDB" id="9787476at2"/>
<sequence>MGYVENLRRLVGKETVILVGALVIAENDEGRILLQERTNPPGSWSFPGGLMELGETAEETAVRETLEETGLHAGGLHLFNVYSGEDTFVIAPNGDPFYCVIVAYTADHLEGTIQPDPNESASVAFLDPSALPETIVDGQQAVMKEYLRSRHSIDT</sequence>
<gene>
    <name evidence="5" type="ORF">SAMN05421781_1993</name>
</gene>
<protein>
    <submittedName>
        <fullName evidence="5">ADP-ribose pyrophosphatase YjhB, NUDIX family</fullName>
    </submittedName>
</protein>
<comment type="similarity">
    <text evidence="3">Belongs to the Nudix hydrolase family.</text>
</comment>
<evidence type="ECO:0000259" key="4">
    <source>
        <dbReference type="PROSITE" id="PS51462"/>
    </source>
</evidence>
<dbReference type="AlphaFoldDB" id="A0A1H2VA16"/>
<dbReference type="GO" id="GO:0016787">
    <property type="term" value="F:hydrolase activity"/>
    <property type="evidence" value="ECO:0007669"/>
    <property type="project" value="UniProtKB-KW"/>
</dbReference>
<reference evidence="5 6" key="1">
    <citation type="submission" date="2016-10" db="EMBL/GenBank/DDBJ databases">
        <authorList>
            <person name="de Groot N.N."/>
        </authorList>
    </citation>
    <scope>NUCLEOTIDE SEQUENCE [LARGE SCALE GENOMIC DNA]</scope>
    <source>
        <strain evidence="5 6">DSM 23126</strain>
    </source>
</reference>
<comment type="cofactor">
    <cofactor evidence="1">
        <name>Mg(2+)</name>
        <dbReference type="ChEBI" id="CHEBI:18420"/>
    </cofactor>
</comment>
<dbReference type="InterPro" id="IPR000086">
    <property type="entry name" value="NUDIX_hydrolase_dom"/>
</dbReference>
<keyword evidence="2 3" id="KW-0378">Hydrolase</keyword>
<name>A0A1H2VA16_9BACI</name>
<evidence type="ECO:0000256" key="3">
    <source>
        <dbReference type="RuleBase" id="RU003476"/>
    </source>
</evidence>
<dbReference type="PANTHER" id="PTHR43046">
    <property type="entry name" value="GDP-MANNOSE MANNOSYL HYDROLASE"/>
    <property type="match status" value="1"/>
</dbReference>
<dbReference type="SUPFAM" id="SSF55811">
    <property type="entry name" value="Nudix"/>
    <property type="match status" value="1"/>
</dbReference>
<dbReference type="InterPro" id="IPR015797">
    <property type="entry name" value="NUDIX_hydrolase-like_dom_sf"/>
</dbReference>
<evidence type="ECO:0000313" key="6">
    <source>
        <dbReference type="Proteomes" id="UP000199488"/>
    </source>
</evidence>
<dbReference type="RefSeq" id="WP_091614454.1">
    <property type="nucleotide sequence ID" value="NZ_FNNC01000004.1"/>
</dbReference>
<accession>A0A1H2VA16</accession>
<dbReference type="EMBL" id="FNNC01000004">
    <property type="protein sequence ID" value="SDW65120.1"/>
    <property type="molecule type" value="Genomic_DNA"/>
</dbReference>
<dbReference type="InterPro" id="IPR020476">
    <property type="entry name" value="Nudix_hydrolase"/>
</dbReference>
<feature type="domain" description="Nudix hydrolase" evidence="4">
    <location>
        <begin position="14"/>
        <end position="148"/>
    </location>
</feature>
<dbReference type="CDD" id="cd04677">
    <property type="entry name" value="NUDIX_Hydrolase"/>
    <property type="match status" value="1"/>
</dbReference>
<keyword evidence="6" id="KW-1185">Reference proteome</keyword>
<dbReference type="STRING" id="1122204.SAMN05421781_1993"/>
<proteinExistence type="inferred from homology"/>
<dbReference type="PANTHER" id="PTHR43046:SF2">
    <property type="entry name" value="8-OXO-DGTP DIPHOSPHATASE-RELATED"/>
    <property type="match status" value="1"/>
</dbReference>
<evidence type="ECO:0000256" key="2">
    <source>
        <dbReference type="ARBA" id="ARBA00022801"/>
    </source>
</evidence>
<evidence type="ECO:0000256" key="1">
    <source>
        <dbReference type="ARBA" id="ARBA00001946"/>
    </source>
</evidence>
<dbReference type="Gene3D" id="3.90.79.10">
    <property type="entry name" value="Nucleoside Triphosphate Pyrophosphohydrolase"/>
    <property type="match status" value="1"/>
</dbReference>
<dbReference type="InterPro" id="IPR020084">
    <property type="entry name" value="NUDIX_hydrolase_CS"/>
</dbReference>
<organism evidence="5 6">
    <name type="scientific">Marinococcus luteus</name>
    <dbReference type="NCBI Taxonomy" id="1122204"/>
    <lineage>
        <taxon>Bacteria</taxon>
        <taxon>Bacillati</taxon>
        <taxon>Bacillota</taxon>
        <taxon>Bacilli</taxon>
        <taxon>Bacillales</taxon>
        <taxon>Bacillaceae</taxon>
        <taxon>Marinococcus</taxon>
    </lineage>
</organism>
<evidence type="ECO:0000313" key="5">
    <source>
        <dbReference type="EMBL" id="SDW65120.1"/>
    </source>
</evidence>
<dbReference type="PROSITE" id="PS00893">
    <property type="entry name" value="NUDIX_BOX"/>
    <property type="match status" value="1"/>
</dbReference>
<dbReference type="Pfam" id="PF00293">
    <property type="entry name" value="NUDIX"/>
    <property type="match status" value="1"/>
</dbReference>
<dbReference type="PRINTS" id="PR00502">
    <property type="entry name" value="NUDIXFAMILY"/>
</dbReference>
<dbReference type="Proteomes" id="UP000199488">
    <property type="component" value="Unassembled WGS sequence"/>
</dbReference>